<accession>A0A254TRU5</accession>
<feature type="region of interest" description="Disordered" evidence="1">
    <location>
        <begin position="82"/>
        <end position="129"/>
    </location>
</feature>
<dbReference type="Proteomes" id="UP000197535">
    <property type="component" value="Unassembled WGS sequence"/>
</dbReference>
<name>A0A254TRU5_9BURK</name>
<dbReference type="OrthoDB" id="8776558at2"/>
<organism evidence="2 3">
    <name type="scientific">Noviherbaspirillum denitrificans</name>
    <dbReference type="NCBI Taxonomy" id="1968433"/>
    <lineage>
        <taxon>Bacteria</taxon>
        <taxon>Pseudomonadati</taxon>
        <taxon>Pseudomonadota</taxon>
        <taxon>Betaproteobacteria</taxon>
        <taxon>Burkholderiales</taxon>
        <taxon>Oxalobacteraceae</taxon>
        <taxon>Noviherbaspirillum</taxon>
    </lineage>
</organism>
<dbReference type="EMBL" id="LSTO01000001">
    <property type="protein sequence ID" value="OWW22448.1"/>
    <property type="molecule type" value="Genomic_DNA"/>
</dbReference>
<feature type="compositionally biased region" description="Basic and acidic residues" evidence="1">
    <location>
        <begin position="97"/>
        <end position="120"/>
    </location>
</feature>
<reference evidence="2 3" key="1">
    <citation type="submission" date="2016-02" db="EMBL/GenBank/DDBJ databases">
        <authorList>
            <person name="Wen L."/>
            <person name="He K."/>
            <person name="Yang H."/>
        </authorList>
    </citation>
    <scope>NUCLEOTIDE SEQUENCE [LARGE SCALE GENOMIC DNA]</scope>
    <source>
        <strain evidence="2 3">TSA40</strain>
    </source>
</reference>
<dbReference type="AlphaFoldDB" id="A0A254TRU5"/>
<sequence length="129" mass="14951">MTHHAAAELFDPNRLFDTLQQMLDLENDEALSHVLHVEPYLIKRVREGVHPIDPALLIRINEATGINMRDLRQMMGDRRTEYRLDTSPPPVVAPVKEAVEKHGEGEERDKLRRSFERDDTGLPNFVQWS</sequence>
<evidence type="ECO:0000313" key="2">
    <source>
        <dbReference type="EMBL" id="OWW22448.1"/>
    </source>
</evidence>
<proteinExistence type="predicted"/>
<keyword evidence="3" id="KW-1185">Reference proteome</keyword>
<dbReference type="RefSeq" id="WP_088709267.1">
    <property type="nucleotide sequence ID" value="NZ_LSTO01000001.1"/>
</dbReference>
<comment type="caution">
    <text evidence="2">The sequence shown here is derived from an EMBL/GenBank/DDBJ whole genome shotgun (WGS) entry which is preliminary data.</text>
</comment>
<evidence type="ECO:0000256" key="1">
    <source>
        <dbReference type="SAM" id="MobiDB-lite"/>
    </source>
</evidence>
<evidence type="ECO:0008006" key="4">
    <source>
        <dbReference type="Google" id="ProtNLM"/>
    </source>
</evidence>
<protein>
    <recommendedName>
        <fullName evidence="4">DNA-binding protein</fullName>
    </recommendedName>
</protein>
<evidence type="ECO:0000313" key="3">
    <source>
        <dbReference type="Proteomes" id="UP000197535"/>
    </source>
</evidence>
<gene>
    <name evidence="2" type="ORF">AYR66_26070</name>
</gene>